<accession>D8Q4F0</accession>
<protein>
    <recommendedName>
        <fullName evidence="3">Protein CPL1-like domain-containing protein</fullName>
    </recommendedName>
</protein>
<feature type="compositionally biased region" description="Basic residues" evidence="1">
    <location>
        <begin position="191"/>
        <end position="205"/>
    </location>
</feature>
<dbReference type="Pfam" id="PF21671">
    <property type="entry name" value="CPL1-like"/>
    <property type="match status" value="1"/>
</dbReference>
<feature type="signal peptide" evidence="2">
    <location>
        <begin position="1"/>
        <end position="21"/>
    </location>
</feature>
<dbReference type="OMA" id="GSAGFEC"/>
<proteinExistence type="predicted"/>
<keyword evidence="5" id="KW-1185">Reference proteome</keyword>
<feature type="domain" description="Protein CPL1-like" evidence="3">
    <location>
        <begin position="226"/>
        <end position="288"/>
    </location>
</feature>
<dbReference type="PANTHER" id="PTHR35192">
    <property type="entry name" value="PROTEIN, PUTATIVE-RELATED"/>
    <property type="match status" value="1"/>
</dbReference>
<dbReference type="Proteomes" id="UP000007431">
    <property type="component" value="Unassembled WGS sequence"/>
</dbReference>
<dbReference type="InParanoid" id="D8Q4F0"/>
<evidence type="ECO:0000256" key="1">
    <source>
        <dbReference type="SAM" id="MobiDB-lite"/>
    </source>
</evidence>
<evidence type="ECO:0000313" key="5">
    <source>
        <dbReference type="Proteomes" id="UP000007431"/>
    </source>
</evidence>
<dbReference type="STRING" id="578458.D8Q4F0"/>
<dbReference type="VEuPathDB" id="FungiDB:SCHCODRAFT_02626709"/>
<organism evidence="5">
    <name type="scientific">Schizophyllum commune (strain H4-8 / FGSC 9210)</name>
    <name type="common">Split gill fungus</name>
    <dbReference type="NCBI Taxonomy" id="578458"/>
    <lineage>
        <taxon>Eukaryota</taxon>
        <taxon>Fungi</taxon>
        <taxon>Dikarya</taxon>
        <taxon>Basidiomycota</taxon>
        <taxon>Agaricomycotina</taxon>
        <taxon>Agaricomycetes</taxon>
        <taxon>Agaricomycetidae</taxon>
        <taxon>Agaricales</taxon>
        <taxon>Schizophyllaceae</taxon>
        <taxon>Schizophyllum</taxon>
    </lineage>
</organism>
<name>D8Q4F0_SCHCM</name>
<dbReference type="InterPro" id="IPR048661">
    <property type="entry name" value="CPL1-like"/>
</dbReference>
<dbReference type="PANTHER" id="PTHR35192:SF2">
    <property type="entry name" value="APPLE DOMAIN-CONTAINING PROTEIN"/>
    <property type="match status" value="1"/>
</dbReference>
<dbReference type="HOGENOM" id="CLU_063728_0_0_1"/>
<sequence>MMPSSSLIVLAVLFTAPSVLGGKLGRDIIAARQFRYKRAPVASQTCLAINTDNNGVAYTDCVCATADAETAFLNRAPADVLANLGVTDAASLDALASLICCLLPRITNDGTVCNYPDNSTPVCSPDDACAFTCPDGVEVSADGTTCNVCTDPALVFNAATLQCECPAPQVTCNGQCFPEGTTCPSAAPGGTRKRSVKPRQRKRKVSPSCEEGEELCGISGVRWASECVNTEKNIESCGGCMTPSPLTLQSSRRGFDQGVDCTQIANVEKVSCDDGACRIISCKAGFQPIGGFCVVSYLPTNIMD</sequence>
<gene>
    <name evidence="4" type="ORF">SCHCODRAFT_234757</name>
</gene>
<feature type="region of interest" description="Disordered" evidence="1">
    <location>
        <begin position="186"/>
        <end position="205"/>
    </location>
</feature>
<evidence type="ECO:0000313" key="4">
    <source>
        <dbReference type="EMBL" id="EFI96779.1"/>
    </source>
</evidence>
<reference evidence="4 5" key="1">
    <citation type="journal article" date="2010" name="Nat. Biotechnol.">
        <title>Genome sequence of the model mushroom Schizophyllum commune.</title>
        <authorList>
            <person name="Ohm R.A."/>
            <person name="de Jong J.F."/>
            <person name="Lugones L.G."/>
            <person name="Aerts A."/>
            <person name="Kothe E."/>
            <person name="Stajich J.E."/>
            <person name="de Vries R.P."/>
            <person name="Record E."/>
            <person name="Levasseur A."/>
            <person name="Baker S.E."/>
            <person name="Bartholomew K.A."/>
            <person name="Coutinho P.M."/>
            <person name="Erdmann S."/>
            <person name="Fowler T.J."/>
            <person name="Gathman A.C."/>
            <person name="Lombard V."/>
            <person name="Henrissat B."/>
            <person name="Knabe N."/>
            <person name="Kuees U."/>
            <person name="Lilly W.W."/>
            <person name="Lindquist E."/>
            <person name="Lucas S."/>
            <person name="Magnuson J.K."/>
            <person name="Piumi F."/>
            <person name="Raudaskoski M."/>
            <person name="Salamov A."/>
            <person name="Schmutz J."/>
            <person name="Schwarze F.W.M.R."/>
            <person name="vanKuyk P.A."/>
            <person name="Horton J.S."/>
            <person name="Grigoriev I.V."/>
            <person name="Woesten H.A.B."/>
        </authorList>
    </citation>
    <scope>NUCLEOTIDE SEQUENCE [LARGE SCALE GENOMIC DNA]</scope>
    <source>
        <strain evidence="5">H4-8 / FGSC 9210</strain>
    </source>
</reference>
<keyword evidence="2" id="KW-0732">Signal</keyword>
<dbReference type="AlphaFoldDB" id="D8Q4F0"/>
<evidence type="ECO:0000256" key="2">
    <source>
        <dbReference type="SAM" id="SignalP"/>
    </source>
</evidence>
<evidence type="ECO:0000259" key="3">
    <source>
        <dbReference type="Pfam" id="PF21671"/>
    </source>
</evidence>
<feature type="chain" id="PRO_5003120519" description="Protein CPL1-like domain-containing protein" evidence="2">
    <location>
        <begin position="22"/>
        <end position="304"/>
    </location>
</feature>
<dbReference type="EMBL" id="GL377306">
    <property type="protein sequence ID" value="EFI96779.1"/>
    <property type="molecule type" value="Genomic_DNA"/>
</dbReference>
<dbReference type="InterPro" id="IPR038955">
    <property type="entry name" value="PriA/CPL1_fungi"/>
</dbReference>